<reference evidence="7" key="1">
    <citation type="submission" date="2020-02" db="EMBL/GenBank/DDBJ databases">
        <authorList>
            <person name="Scholz U."/>
            <person name="Mascher M."/>
            <person name="Fiebig A."/>
        </authorList>
    </citation>
    <scope>NUCLEOTIDE SEQUENCE</scope>
</reference>
<dbReference type="InterPro" id="IPR040418">
    <property type="entry name" value="CRWN"/>
</dbReference>
<proteinExistence type="inferred from homology"/>
<name>A0A7I8JVK3_SPIIN</name>
<feature type="region of interest" description="Disordered" evidence="6">
    <location>
        <begin position="771"/>
        <end position="800"/>
    </location>
</feature>
<dbReference type="EMBL" id="LR746264">
    <property type="protein sequence ID" value="CAA7387729.1"/>
    <property type="molecule type" value="Genomic_DNA"/>
</dbReference>
<evidence type="ECO:0000256" key="2">
    <source>
        <dbReference type="ARBA" id="ARBA00023242"/>
    </source>
</evidence>
<gene>
    <name evidence="7" type="ORF">SI8410_01000118</name>
</gene>
<evidence type="ECO:0000256" key="6">
    <source>
        <dbReference type="SAM" id="MobiDB-lite"/>
    </source>
</evidence>
<evidence type="ECO:0000313" key="8">
    <source>
        <dbReference type="Proteomes" id="UP000663760"/>
    </source>
</evidence>
<protein>
    <submittedName>
        <fullName evidence="7">Uncharacterized protein</fullName>
    </submittedName>
</protein>
<accession>A0A7I8JVK3</accession>
<dbReference type="Proteomes" id="UP000663760">
    <property type="component" value="Chromosome 1"/>
</dbReference>
<comment type="subcellular location">
    <subcellularLocation>
        <location evidence="3">Nucleus lamina</location>
    </subcellularLocation>
</comment>
<sequence>MATTPLQREKGDKAASPGVGYRTPVVMEPRVGSALKDEAIWKRLRDAGFDERVIQKRDKAALIAYIGKLESEIYDYQHHMGLLILEKKQWISKYEQVKASADSAEMVNKRELAAHLSALSESKKQEENLKKAIGIEKESIASLEKTIHEIRAQSAEAKVAAESKLSEAHTIMENAQKKFDEAQKKLRDAESSCSEARRYERMAAIKLHEVEAREDELRRRLVLFNSQCDSREKDISLERQSLYDSQKIMQEEQEKLLERQACLNQREEHVFGRLEELAQFEKQLEIAKRNLEVEQTLLKEEKSNFALDVRALATREESVIERESLLDKKQKELLILQEKHTIREQDEIQRLKTDNERLLELRMSEFEAKLEQRRKEVDEEIENKRLACKQRETDLSQRTELIQERENALELQSAELTEKYKIFEEKLKLLEEKELSLAATEKTAEKKMLDMEKEKVEIKSLTLELEKVKELLEAEKNEVLREKEKLDLSAVERNDLFLMEKRLKEEIDSFRAQQAELMVEADKLKEEKEKFEREWDLIDEKRVELQREADRIAEDRKSVCQYLKNEQESLKAEKEDLRNQFKGYYDSLSHEREQFISNMEREHSEWFSKIQKEREDLMEDMKLQKQELENSIRKRRDEVDGYLREKEEGFEREKTNELQQIYFQKERIAKELEHLATEVKKFEDEKTAIALDREHREKEWSEIKCSIDVLNLQREKLQRQRELLQTDRQEIFSQIQHLRKLEDQCITSEHKSLSDSAKNDALVNYANLQSAEKKNAGNREKKSWASQKLSPGNVPHKAVGSISPPMSMTFSWVRRCARIILGRSPEKVIDASSGKDVGTGGSIQHGEKKSNLREAEDSESSGRFQDADKSRPLIDADVEEIIQYPTDGLHSSTMGKKRLNSSPLSVDGDVHLEPFLKRQKESNELNFVNEFPVAEVTSKSGSVAFDRTSEGSEMCEPCFEEVPAYLRHAEEIESSGCCPKGEEALMADNVESGVHNGDDPSSNGQPLLKQPKDMLKRDSSRSAGPSDEVCATSL</sequence>
<feature type="coiled-coil region" evidence="5">
    <location>
        <begin position="356"/>
        <end position="580"/>
    </location>
</feature>
<dbReference type="GO" id="GO:0006997">
    <property type="term" value="P:nucleus organization"/>
    <property type="evidence" value="ECO:0007669"/>
    <property type="project" value="InterPro"/>
</dbReference>
<feature type="region of interest" description="Disordered" evidence="6">
    <location>
        <begin position="829"/>
        <end position="870"/>
    </location>
</feature>
<feature type="region of interest" description="Disordered" evidence="6">
    <location>
        <begin position="1"/>
        <end position="20"/>
    </location>
</feature>
<dbReference type="PANTHER" id="PTHR31908:SF2">
    <property type="entry name" value="PROTEIN CROWDED NUCLEI 4"/>
    <property type="match status" value="1"/>
</dbReference>
<dbReference type="GO" id="GO:0005652">
    <property type="term" value="C:nuclear lamina"/>
    <property type="evidence" value="ECO:0007669"/>
    <property type="project" value="UniProtKB-SubCell"/>
</dbReference>
<evidence type="ECO:0000256" key="5">
    <source>
        <dbReference type="SAM" id="Coils"/>
    </source>
</evidence>
<feature type="compositionally biased region" description="Basic and acidic residues" evidence="6">
    <location>
        <begin position="771"/>
        <end position="783"/>
    </location>
</feature>
<keyword evidence="2" id="KW-0539">Nucleus</keyword>
<evidence type="ECO:0000256" key="3">
    <source>
        <dbReference type="ARBA" id="ARBA00024186"/>
    </source>
</evidence>
<feature type="compositionally biased region" description="Basic and acidic residues" evidence="6">
    <location>
        <begin position="845"/>
        <end position="855"/>
    </location>
</feature>
<feature type="coiled-coil region" evidence="5">
    <location>
        <begin position="607"/>
        <end position="734"/>
    </location>
</feature>
<keyword evidence="1 5" id="KW-0175">Coiled coil</keyword>
<feature type="region of interest" description="Disordered" evidence="6">
    <location>
        <begin position="988"/>
        <end position="1034"/>
    </location>
</feature>
<evidence type="ECO:0000256" key="4">
    <source>
        <dbReference type="ARBA" id="ARBA00024208"/>
    </source>
</evidence>
<organism evidence="7 8">
    <name type="scientific">Spirodela intermedia</name>
    <name type="common">Intermediate duckweed</name>
    <dbReference type="NCBI Taxonomy" id="51605"/>
    <lineage>
        <taxon>Eukaryota</taxon>
        <taxon>Viridiplantae</taxon>
        <taxon>Streptophyta</taxon>
        <taxon>Embryophyta</taxon>
        <taxon>Tracheophyta</taxon>
        <taxon>Spermatophyta</taxon>
        <taxon>Magnoliopsida</taxon>
        <taxon>Liliopsida</taxon>
        <taxon>Araceae</taxon>
        <taxon>Lemnoideae</taxon>
        <taxon>Spirodela</taxon>
    </lineage>
</organism>
<keyword evidence="8" id="KW-1185">Reference proteome</keyword>
<dbReference type="PANTHER" id="PTHR31908">
    <property type="entry name" value="PROTEIN CROWDED NUCLEI 4"/>
    <property type="match status" value="1"/>
</dbReference>
<evidence type="ECO:0000313" key="7">
    <source>
        <dbReference type="EMBL" id="CAA7387729.1"/>
    </source>
</evidence>
<evidence type="ECO:0000256" key="1">
    <source>
        <dbReference type="ARBA" id="ARBA00023054"/>
    </source>
</evidence>
<feature type="coiled-coil region" evidence="5">
    <location>
        <begin position="140"/>
        <end position="227"/>
    </location>
</feature>
<feature type="compositionally biased region" description="Basic and acidic residues" evidence="6">
    <location>
        <begin position="1010"/>
        <end position="1020"/>
    </location>
</feature>
<feature type="coiled-coil region" evidence="5">
    <location>
        <begin position="274"/>
        <end position="304"/>
    </location>
</feature>
<dbReference type="AlphaFoldDB" id="A0A7I8JVK3"/>
<comment type="similarity">
    <text evidence="4">Belongs to the CRWN family.</text>
</comment>
<dbReference type="OrthoDB" id="673795at2759"/>